<feature type="domain" description="CAAX prenyl protease 2/Lysostaphin resistance protein A-like" evidence="2">
    <location>
        <begin position="119"/>
        <end position="210"/>
    </location>
</feature>
<dbReference type="InterPro" id="IPR003675">
    <property type="entry name" value="Rce1/LyrA-like_dom"/>
</dbReference>
<dbReference type="Proteomes" id="UP000175968">
    <property type="component" value="Chromosome"/>
</dbReference>
<dbReference type="KEGG" id="fgl:EM308_11180"/>
<organism evidence="3 4">
    <name type="scientific">Flavobacterium gilvum</name>
    <dbReference type="NCBI Taxonomy" id="1492737"/>
    <lineage>
        <taxon>Bacteria</taxon>
        <taxon>Pseudomonadati</taxon>
        <taxon>Bacteroidota</taxon>
        <taxon>Flavobacteriia</taxon>
        <taxon>Flavobacteriales</taxon>
        <taxon>Flavobacteriaceae</taxon>
        <taxon>Flavobacterium</taxon>
    </lineage>
</organism>
<evidence type="ECO:0000313" key="4">
    <source>
        <dbReference type="Proteomes" id="UP000175968"/>
    </source>
</evidence>
<gene>
    <name evidence="3" type="ORF">EM308_11180</name>
</gene>
<accession>A0AAC9I5L3</accession>
<feature type="transmembrane region" description="Helical" evidence="1">
    <location>
        <begin position="111"/>
        <end position="132"/>
    </location>
</feature>
<keyword evidence="4" id="KW-1185">Reference proteome</keyword>
<dbReference type="PANTHER" id="PTHR39430">
    <property type="entry name" value="MEMBRANE-ASSOCIATED PROTEASE-RELATED"/>
    <property type="match status" value="1"/>
</dbReference>
<evidence type="ECO:0000256" key="1">
    <source>
        <dbReference type="SAM" id="Phobius"/>
    </source>
</evidence>
<feature type="transmembrane region" description="Helical" evidence="1">
    <location>
        <begin position="153"/>
        <end position="170"/>
    </location>
</feature>
<sequence>MKSFNSASKSFYALCRVLLFYVLSIAIFAAVSGFCKKLHLDDYLSISITSILTFVLILLFAKRDKLTLSDIGLKIKSTHFPRFLSGFGLGFILVLIQALIASNFAEIKFNLSGNISVLSIISSLGLYFVIALREELVFRSYAMRNLANSINPVFALVFITIIFILEHVISGMSWKMSIIGSGLGGILFGLSALKTKGIALPLGIHFAWNFTQCLLGFKSNSGIWKEVVEKGHEAHAENVALIGFVIAMTIGISFILLFYKKEKI</sequence>
<evidence type="ECO:0000313" key="3">
    <source>
        <dbReference type="EMBL" id="AOW10027.1"/>
    </source>
</evidence>
<proteinExistence type="predicted"/>
<dbReference type="Pfam" id="PF02517">
    <property type="entry name" value="Rce1-like"/>
    <property type="match status" value="1"/>
</dbReference>
<dbReference type="GO" id="GO:0004175">
    <property type="term" value="F:endopeptidase activity"/>
    <property type="evidence" value="ECO:0007669"/>
    <property type="project" value="UniProtKB-ARBA"/>
</dbReference>
<reference evidence="3 4" key="1">
    <citation type="submission" date="2016-10" db="EMBL/GenBank/DDBJ databases">
        <title>Flavobacterium gilvum sp. nov., isolated from stream water.</title>
        <authorList>
            <person name="Shin S.-K."/>
            <person name="Cho Y.-J."/>
            <person name="Yi H."/>
        </authorList>
    </citation>
    <scope>NUCLEOTIDE SEQUENCE [LARGE SCALE GENOMIC DNA]</scope>
    <source>
        <strain evidence="3 4">EM1308</strain>
    </source>
</reference>
<dbReference type="GO" id="GO:0080120">
    <property type="term" value="P:CAAX-box protein maturation"/>
    <property type="evidence" value="ECO:0007669"/>
    <property type="project" value="UniProtKB-ARBA"/>
</dbReference>
<dbReference type="AlphaFoldDB" id="A0AAC9I5L3"/>
<dbReference type="RefSeq" id="WP_035634709.1">
    <property type="nucleotide sequence ID" value="NZ_CP017479.1"/>
</dbReference>
<feature type="transmembrane region" description="Helical" evidence="1">
    <location>
        <begin position="43"/>
        <end position="61"/>
    </location>
</feature>
<evidence type="ECO:0000259" key="2">
    <source>
        <dbReference type="Pfam" id="PF02517"/>
    </source>
</evidence>
<feature type="transmembrane region" description="Helical" evidence="1">
    <location>
        <begin position="12"/>
        <end position="31"/>
    </location>
</feature>
<protein>
    <recommendedName>
        <fullName evidence="2">CAAX prenyl protease 2/Lysostaphin resistance protein A-like domain-containing protein</fullName>
    </recommendedName>
</protein>
<name>A0AAC9I5L3_9FLAO</name>
<dbReference type="EMBL" id="CP017479">
    <property type="protein sequence ID" value="AOW10027.1"/>
    <property type="molecule type" value="Genomic_DNA"/>
</dbReference>
<keyword evidence="1" id="KW-0472">Membrane</keyword>
<dbReference type="PANTHER" id="PTHR39430:SF1">
    <property type="entry name" value="PROTEASE"/>
    <property type="match status" value="1"/>
</dbReference>
<feature type="transmembrane region" description="Helical" evidence="1">
    <location>
        <begin position="82"/>
        <end position="105"/>
    </location>
</feature>
<keyword evidence="1" id="KW-1133">Transmembrane helix</keyword>
<keyword evidence="1" id="KW-0812">Transmembrane</keyword>
<feature type="transmembrane region" description="Helical" evidence="1">
    <location>
        <begin position="239"/>
        <end position="259"/>
    </location>
</feature>